<gene>
    <name evidence="3" type="ORF">CYNAS_LOCUS16088</name>
</gene>
<sequence length="310" mass="33235">MLVLLLPLLAATVGAEVACYHCYGNTTTHGQLCSIDKLCLGESCFFKVEQNGEWSAGCGENPAPSALDCTKNDAEMSINCQCTAELCNQFKSVNETLTTLANYDTNFHVPLMLPDLAVSCIECGNVTIANHSLRVPCAERHICRGDYCVVKRGLDPHTYCGSLWEGTNEERCSKQPGEAEQCVCKNDMCNVMLSPEAMQEMLRPTTTLAPTTTTYITSLPEPTTVAGAPEVTDSPPSAINVTQALPTAGTPATTPPKKKCKNTMKFSPNAQAVLMGQKLSQAIDGGFGSGSEGVQQFKDGIDTHICNYSE</sequence>
<keyword evidence="1" id="KW-0732">Signal</keyword>
<name>A0AA36H4T4_CYLNA</name>
<comment type="caution">
    <text evidence="3">The sequence shown here is derived from an EMBL/GenBank/DDBJ whole genome shotgun (WGS) entry which is preliminary data.</text>
</comment>
<dbReference type="InterPro" id="IPR056643">
    <property type="entry name" value="DUF7741"/>
</dbReference>
<evidence type="ECO:0000256" key="1">
    <source>
        <dbReference type="SAM" id="SignalP"/>
    </source>
</evidence>
<evidence type="ECO:0000259" key="2">
    <source>
        <dbReference type="Pfam" id="PF24888"/>
    </source>
</evidence>
<organism evidence="3 4">
    <name type="scientific">Cylicocyclus nassatus</name>
    <name type="common">Nematode worm</name>
    <dbReference type="NCBI Taxonomy" id="53992"/>
    <lineage>
        <taxon>Eukaryota</taxon>
        <taxon>Metazoa</taxon>
        <taxon>Ecdysozoa</taxon>
        <taxon>Nematoda</taxon>
        <taxon>Chromadorea</taxon>
        <taxon>Rhabditida</taxon>
        <taxon>Rhabditina</taxon>
        <taxon>Rhabditomorpha</taxon>
        <taxon>Strongyloidea</taxon>
        <taxon>Strongylidae</taxon>
        <taxon>Cylicocyclus</taxon>
    </lineage>
</organism>
<evidence type="ECO:0000313" key="4">
    <source>
        <dbReference type="Proteomes" id="UP001176961"/>
    </source>
</evidence>
<dbReference type="Proteomes" id="UP001176961">
    <property type="component" value="Unassembled WGS sequence"/>
</dbReference>
<keyword evidence="4" id="KW-1185">Reference proteome</keyword>
<accession>A0AA36H4T4</accession>
<dbReference type="EMBL" id="CATQJL010000305">
    <property type="protein sequence ID" value="CAJ0604105.1"/>
    <property type="molecule type" value="Genomic_DNA"/>
</dbReference>
<evidence type="ECO:0000313" key="3">
    <source>
        <dbReference type="EMBL" id="CAJ0604105.1"/>
    </source>
</evidence>
<feature type="chain" id="PRO_5041230173" description="DUF7741 domain-containing protein" evidence="1">
    <location>
        <begin position="16"/>
        <end position="310"/>
    </location>
</feature>
<proteinExistence type="predicted"/>
<protein>
    <recommendedName>
        <fullName evidence="2">DUF7741 domain-containing protein</fullName>
    </recommendedName>
</protein>
<feature type="signal peptide" evidence="1">
    <location>
        <begin position="1"/>
        <end position="15"/>
    </location>
</feature>
<feature type="domain" description="DUF7741" evidence="2">
    <location>
        <begin position="117"/>
        <end position="192"/>
    </location>
</feature>
<dbReference type="AlphaFoldDB" id="A0AA36H4T4"/>
<dbReference type="Pfam" id="PF24888">
    <property type="entry name" value="DUF7741"/>
    <property type="match status" value="1"/>
</dbReference>
<reference evidence="3" key="1">
    <citation type="submission" date="2023-07" db="EMBL/GenBank/DDBJ databases">
        <authorList>
            <consortium name="CYATHOMIX"/>
        </authorList>
    </citation>
    <scope>NUCLEOTIDE SEQUENCE</scope>
    <source>
        <strain evidence="3">N/A</strain>
    </source>
</reference>